<dbReference type="AlphaFoldDB" id="A0A5E4A252"/>
<keyword evidence="3" id="KW-1185">Reference proteome</keyword>
<name>A0A5E4A252_MARMO</name>
<feature type="region of interest" description="Disordered" evidence="1">
    <location>
        <begin position="141"/>
        <end position="172"/>
    </location>
</feature>
<dbReference type="Proteomes" id="UP000335636">
    <property type="component" value="Unassembled WGS sequence"/>
</dbReference>
<organism evidence="2 3">
    <name type="scientific">Marmota monax</name>
    <name type="common">Woodchuck</name>
    <dbReference type="NCBI Taxonomy" id="9995"/>
    <lineage>
        <taxon>Eukaryota</taxon>
        <taxon>Metazoa</taxon>
        <taxon>Chordata</taxon>
        <taxon>Craniata</taxon>
        <taxon>Vertebrata</taxon>
        <taxon>Euteleostomi</taxon>
        <taxon>Mammalia</taxon>
        <taxon>Eutheria</taxon>
        <taxon>Euarchontoglires</taxon>
        <taxon>Glires</taxon>
        <taxon>Rodentia</taxon>
        <taxon>Sciuromorpha</taxon>
        <taxon>Sciuridae</taxon>
        <taxon>Xerinae</taxon>
        <taxon>Marmotini</taxon>
        <taxon>Marmota</taxon>
    </lineage>
</organism>
<feature type="region of interest" description="Disordered" evidence="1">
    <location>
        <begin position="23"/>
        <end position="91"/>
    </location>
</feature>
<accession>A0A5E4A252</accession>
<evidence type="ECO:0000313" key="3">
    <source>
        <dbReference type="Proteomes" id="UP000335636"/>
    </source>
</evidence>
<feature type="compositionally biased region" description="Basic and acidic residues" evidence="1">
    <location>
        <begin position="28"/>
        <end position="37"/>
    </location>
</feature>
<protein>
    <submittedName>
        <fullName evidence="2">Uncharacterized protein</fullName>
    </submittedName>
</protein>
<reference evidence="2" key="1">
    <citation type="submission" date="2019-04" db="EMBL/GenBank/DDBJ databases">
        <authorList>
            <person name="Alioto T."/>
            <person name="Alioto T."/>
        </authorList>
    </citation>
    <scope>NUCLEOTIDE SEQUENCE [LARGE SCALE GENOMIC DNA]</scope>
</reference>
<evidence type="ECO:0000313" key="2">
    <source>
        <dbReference type="EMBL" id="VTJ51185.1"/>
    </source>
</evidence>
<dbReference type="EMBL" id="CABDUW010000002">
    <property type="protein sequence ID" value="VTJ51185.1"/>
    <property type="molecule type" value="Genomic_DNA"/>
</dbReference>
<feature type="compositionally biased region" description="Low complexity" evidence="1">
    <location>
        <begin position="53"/>
        <end position="67"/>
    </location>
</feature>
<proteinExistence type="predicted"/>
<feature type="compositionally biased region" description="Basic and acidic residues" evidence="1">
    <location>
        <begin position="76"/>
        <end position="88"/>
    </location>
</feature>
<comment type="caution">
    <text evidence="2">The sequence shown here is derived from an EMBL/GenBank/DDBJ whole genome shotgun (WGS) entry which is preliminary data.</text>
</comment>
<gene>
    <name evidence="2" type="ORF">MONAX_5E020006</name>
</gene>
<evidence type="ECO:0000256" key="1">
    <source>
        <dbReference type="SAM" id="MobiDB-lite"/>
    </source>
</evidence>
<sequence>MPAPSLLPCCNAPAAHMVFKGVSAPSDTHSHNKETRHPGAASPQRTQAAQRRGASPASGLPLSPGSGAVPGRCRARGKDSASDRDAHARGAAAGVVSLRRRRGLLFVSFHRARAVSGWLTGGGGAAAARLRGYEVRTPRRWRRHRAARERGTPKPADAFRSRRPRVRLRREH</sequence>
<feature type="compositionally biased region" description="Basic and acidic residues" evidence="1">
    <location>
        <begin position="148"/>
        <end position="160"/>
    </location>
</feature>
<feature type="compositionally biased region" description="Basic residues" evidence="1">
    <location>
        <begin position="161"/>
        <end position="172"/>
    </location>
</feature>